<evidence type="ECO:0000313" key="1">
    <source>
        <dbReference type="EMBL" id="KAI4382100.1"/>
    </source>
</evidence>
<reference evidence="2" key="1">
    <citation type="journal article" date="2023" name="Front. Plant Sci.">
        <title>Chromosomal-level genome assembly of Melastoma candidum provides insights into trichome evolution.</title>
        <authorList>
            <person name="Zhong Y."/>
            <person name="Wu W."/>
            <person name="Sun C."/>
            <person name="Zou P."/>
            <person name="Liu Y."/>
            <person name="Dai S."/>
            <person name="Zhou R."/>
        </authorList>
    </citation>
    <scope>NUCLEOTIDE SEQUENCE [LARGE SCALE GENOMIC DNA]</scope>
</reference>
<proteinExistence type="predicted"/>
<dbReference type="EMBL" id="CM042882">
    <property type="protein sequence ID" value="KAI4382100.1"/>
    <property type="molecule type" value="Genomic_DNA"/>
</dbReference>
<name>A0ACB9RTS2_9MYRT</name>
<dbReference type="Proteomes" id="UP001057402">
    <property type="component" value="Chromosome 3"/>
</dbReference>
<organism evidence="1 2">
    <name type="scientific">Melastoma candidum</name>
    <dbReference type="NCBI Taxonomy" id="119954"/>
    <lineage>
        <taxon>Eukaryota</taxon>
        <taxon>Viridiplantae</taxon>
        <taxon>Streptophyta</taxon>
        <taxon>Embryophyta</taxon>
        <taxon>Tracheophyta</taxon>
        <taxon>Spermatophyta</taxon>
        <taxon>Magnoliopsida</taxon>
        <taxon>eudicotyledons</taxon>
        <taxon>Gunneridae</taxon>
        <taxon>Pentapetalae</taxon>
        <taxon>rosids</taxon>
        <taxon>malvids</taxon>
        <taxon>Myrtales</taxon>
        <taxon>Melastomataceae</taxon>
        <taxon>Melastomatoideae</taxon>
        <taxon>Melastomateae</taxon>
        <taxon>Melastoma</taxon>
    </lineage>
</organism>
<accession>A0ACB9RTS2</accession>
<protein>
    <submittedName>
        <fullName evidence="1">Uncharacterized protein</fullName>
    </submittedName>
</protein>
<evidence type="ECO:0000313" key="2">
    <source>
        <dbReference type="Proteomes" id="UP001057402"/>
    </source>
</evidence>
<keyword evidence="2" id="KW-1185">Reference proteome</keyword>
<sequence>MHIINIKQGGFKSHRPWILYTCKLPSVDYSSSCPRPRPRRKHTTSQEDTISYLFKAKEGLLRKYGNLPHTLWNLCILQIDPGTFIAVYIHRRLGAEIQYPPPLSNSHPPNVPQLSELIVLSW</sequence>
<comment type="caution">
    <text evidence="1">The sequence shown here is derived from an EMBL/GenBank/DDBJ whole genome shotgun (WGS) entry which is preliminary data.</text>
</comment>
<gene>
    <name evidence="1" type="ORF">MLD38_008105</name>
</gene>